<proteinExistence type="predicted"/>
<feature type="region of interest" description="Disordered" evidence="1">
    <location>
        <begin position="406"/>
        <end position="478"/>
    </location>
</feature>
<dbReference type="EMBL" id="JAECZO010000032">
    <property type="protein sequence ID" value="KAK7194185.1"/>
    <property type="molecule type" value="Genomic_DNA"/>
</dbReference>
<keyword evidence="3" id="KW-1185">Reference proteome</keyword>
<feature type="compositionally biased region" description="Low complexity" evidence="1">
    <location>
        <begin position="333"/>
        <end position="345"/>
    </location>
</feature>
<sequence>MAAAPASSCGVVVDASVHFSERRGRRTFAHKNTSQISFADTHVAAAPARGTGSRCGVAGGAPVARPTRRPRGPGLDFAAHIETNGFPADASHRSGRVDAAAECLYHFDTARLHTHKRVAQLENRARQCDGTLQLFRRSEAEMARCAAATAAAMHRRLGHHARRTSREWTSTSSTPPSPSSPSPQRHTPAHPRGDARRTSPRSPHDPLQSRDGILRERRRLLEKVYERECNELCSARRGLNKGPTHVDPSYTGLGRLESAPSSADVDLLQRRQRRQRWTADGDARWATARTPSPQSRVLQPWEREYTSLPPHTASTLTEEPVSALAHPVERTSSESSAINNNSSSSDGGAARTAGLHRDTRSSTALMGRFHGDSYLGGEEAEGLLSPRLSCTAPGVQWWCAPTRGSRVVSQAQQIGAGRTGSPMRGRRDRPADLPPPPAHAPRGAVPLTSRRVSQWSPPLADRQQRPWPSSTRGPPATDVATQQLAATHNTSTLYRQAAATGSTPASVSVTRRNDAPALSLRDVCRALDSANTTTTRS</sequence>
<feature type="compositionally biased region" description="Polar residues" evidence="1">
    <location>
        <begin position="495"/>
        <end position="510"/>
    </location>
</feature>
<feature type="region of interest" description="Disordered" evidence="1">
    <location>
        <begin position="49"/>
        <end position="71"/>
    </location>
</feature>
<evidence type="ECO:0000256" key="1">
    <source>
        <dbReference type="SAM" id="MobiDB-lite"/>
    </source>
</evidence>
<reference evidence="2 3" key="1">
    <citation type="journal article" date="2021" name="MBio">
        <title>A New Model Trypanosomatid, Novymonas esmeraldas: Genomic Perception of Its 'Candidatus Pandoraea novymonadis' Endosymbiont.</title>
        <authorList>
            <person name="Zakharova A."/>
            <person name="Saura A."/>
            <person name="Butenko A."/>
            <person name="Podesvova L."/>
            <person name="Warmusova S."/>
            <person name="Kostygov A.Y."/>
            <person name="Nenarokova A."/>
            <person name="Lukes J."/>
            <person name="Opperdoes F.R."/>
            <person name="Yurchenko V."/>
        </authorList>
    </citation>
    <scope>NUCLEOTIDE SEQUENCE [LARGE SCALE GENOMIC DNA]</scope>
    <source>
        <strain evidence="2 3">E262AT.01</strain>
    </source>
</reference>
<accession>A0AAW0EJ72</accession>
<feature type="region of interest" description="Disordered" evidence="1">
    <location>
        <begin position="154"/>
        <end position="215"/>
    </location>
</feature>
<comment type="caution">
    <text evidence="2">The sequence shown here is derived from an EMBL/GenBank/DDBJ whole genome shotgun (WGS) entry which is preliminary data.</text>
</comment>
<feature type="region of interest" description="Disordered" evidence="1">
    <location>
        <begin position="495"/>
        <end position="515"/>
    </location>
</feature>
<evidence type="ECO:0000313" key="3">
    <source>
        <dbReference type="Proteomes" id="UP001430356"/>
    </source>
</evidence>
<organism evidence="2 3">
    <name type="scientific">Novymonas esmeraldas</name>
    <dbReference type="NCBI Taxonomy" id="1808958"/>
    <lineage>
        <taxon>Eukaryota</taxon>
        <taxon>Discoba</taxon>
        <taxon>Euglenozoa</taxon>
        <taxon>Kinetoplastea</taxon>
        <taxon>Metakinetoplastina</taxon>
        <taxon>Trypanosomatida</taxon>
        <taxon>Trypanosomatidae</taxon>
        <taxon>Novymonas</taxon>
    </lineage>
</organism>
<feature type="compositionally biased region" description="Basic and acidic residues" evidence="1">
    <location>
        <begin position="191"/>
        <end position="215"/>
    </location>
</feature>
<dbReference type="Proteomes" id="UP001430356">
    <property type="component" value="Unassembled WGS sequence"/>
</dbReference>
<gene>
    <name evidence="2" type="ORF">NESM_000332400</name>
</gene>
<feature type="compositionally biased region" description="Basic residues" evidence="1">
    <location>
        <begin position="154"/>
        <end position="163"/>
    </location>
</feature>
<protein>
    <submittedName>
        <fullName evidence="2">Uncharacterized protein</fullName>
    </submittedName>
</protein>
<dbReference type="AlphaFoldDB" id="A0AAW0EJ72"/>
<feature type="region of interest" description="Disordered" evidence="1">
    <location>
        <begin position="237"/>
        <end position="364"/>
    </location>
</feature>
<evidence type="ECO:0000313" key="2">
    <source>
        <dbReference type="EMBL" id="KAK7194185.1"/>
    </source>
</evidence>
<name>A0AAW0EJ72_9TRYP</name>